<dbReference type="InParanoid" id="A0A409XGB1"/>
<evidence type="ECO:0000313" key="2">
    <source>
        <dbReference type="EMBL" id="PPQ89790.1"/>
    </source>
</evidence>
<keyword evidence="3" id="KW-1185">Reference proteome</keyword>
<gene>
    <name evidence="2" type="ORF">CVT25_008169</name>
</gene>
<feature type="compositionally biased region" description="Basic and acidic residues" evidence="1">
    <location>
        <begin position="420"/>
        <end position="438"/>
    </location>
</feature>
<dbReference type="Proteomes" id="UP000283269">
    <property type="component" value="Unassembled WGS sequence"/>
</dbReference>
<organism evidence="2 3">
    <name type="scientific">Psilocybe cyanescens</name>
    <dbReference type="NCBI Taxonomy" id="93625"/>
    <lineage>
        <taxon>Eukaryota</taxon>
        <taxon>Fungi</taxon>
        <taxon>Dikarya</taxon>
        <taxon>Basidiomycota</taxon>
        <taxon>Agaricomycotina</taxon>
        <taxon>Agaricomycetes</taxon>
        <taxon>Agaricomycetidae</taxon>
        <taxon>Agaricales</taxon>
        <taxon>Agaricineae</taxon>
        <taxon>Strophariaceae</taxon>
        <taxon>Psilocybe</taxon>
    </lineage>
</organism>
<sequence>MSPVSPLPIIPIFKNHSLTTSFPEHTATGEGETYDGSPEVVHDRGTPLSTPCLHLWSTDAAIDPAATLLSLPYQSSGELGGYQHPHSALSTHSSSSNACSSLPPSPSPATPQTIVPASLQHENTSPHAPYLHTYYGTGSSLDDGFTLAEAYPLLPLYVSDDFTVDYPNDIFDFNWGEASKDLHDPEPLLPIPPLTDTRSPSPIQSSLWSSRHCSTSTRTHRYSPYARAVTRAAPSREICSRSNDITAALGAGIASDSLDYQQSTSAPNFCPPIGETEVAIYVKSEQIQNHEDQSSGFAPVERKINDNPHTATARKSSERRPLGRGTGDDSMSVPDLGLSRREGGGGRGRGRRNDLDVARSRGKAGRGQGRKNELPESHQVAQSSGQPTAGPSTGRKGRQGQRNDLPTIKKPLRRVGQGYRTDRVLDMASRRDPESKMAMDARVSDHFLFSGQNPILR</sequence>
<feature type="compositionally biased region" description="Polar residues" evidence="1">
    <location>
        <begin position="379"/>
        <end position="391"/>
    </location>
</feature>
<dbReference type="AlphaFoldDB" id="A0A409XGB1"/>
<dbReference type="EMBL" id="NHYD01001824">
    <property type="protein sequence ID" value="PPQ89790.1"/>
    <property type="molecule type" value="Genomic_DNA"/>
</dbReference>
<feature type="region of interest" description="Disordered" evidence="1">
    <location>
        <begin position="80"/>
        <end position="112"/>
    </location>
</feature>
<accession>A0A409XGB1</accession>
<feature type="compositionally biased region" description="Low complexity" evidence="1">
    <location>
        <begin position="84"/>
        <end position="102"/>
    </location>
</feature>
<proteinExistence type="predicted"/>
<evidence type="ECO:0000313" key="3">
    <source>
        <dbReference type="Proteomes" id="UP000283269"/>
    </source>
</evidence>
<evidence type="ECO:0000256" key="1">
    <source>
        <dbReference type="SAM" id="MobiDB-lite"/>
    </source>
</evidence>
<name>A0A409XGB1_PSICY</name>
<feature type="region of interest" description="Disordered" evidence="1">
    <location>
        <begin position="289"/>
        <end position="438"/>
    </location>
</feature>
<comment type="caution">
    <text evidence="2">The sequence shown here is derived from an EMBL/GenBank/DDBJ whole genome shotgun (WGS) entry which is preliminary data.</text>
</comment>
<protein>
    <submittedName>
        <fullName evidence="2">Uncharacterized protein</fullName>
    </submittedName>
</protein>
<reference evidence="2 3" key="1">
    <citation type="journal article" date="2018" name="Evol. Lett.">
        <title>Horizontal gene cluster transfer increased hallucinogenic mushroom diversity.</title>
        <authorList>
            <person name="Reynolds H.T."/>
            <person name="Vijayakumar V."/>
            <person name="Gluck-Thaler E."/>
            <person name="Korotkin H.B."/>
            <person name="Matheny P.B."/>
            <person name="Slot J.C."/>
        </authorList>
    </citation>
    <scope>NUCLEOTIDE SEQUENCE [LARGE SCALE GENOMIC DNA]</scope>
    <source>
        <strain evidence="2 3">2631</strain>
    </source>
</reference>